<accession>X1SSH0</accession>
<reference evidence="11" key="1">
    <citation type="journal article" date="2014" name="Front. Microbiol.">
        <title>High frequency of phylogenetically diverse reductive dehalogenase-homologous genes in deep subseafloor sedimentary metagenomes.</title>
        <authorList>
            <person name="Kawai M."/>
            <person name="Futagami T."/>
            <person name="Toyoda A."/>
            <person name="Takaki Y."/>
            <person name="Nishi S."/>
            <person name="Hori S."/>
            <person name="Arai W."/>
            <person name="Tsubouchi T."/>
            <person name="Morono Y."/>
            <person name="Uchiyama I."/>
            <person name="Ito T."/>
            <person name="Fujiyama A."/>
            <person name="Inagaki F."/>
            <person name="Takami H."/>
        </authorList>
    </citation>
    <scope>NUCLEOTIDE SEQUENCE</scope>
    <source>
        <strain evidence="11">Expedition CK06-06</strain>
    </source>
</reference>
<keyword evidence="6" id="KW-0443">Lipid metabolism</keyword>
<evidence type="ECO:0000256" key="6">
    <source>
        <dbReference type="ARBA" id="ARBA00023098"/>
    </source>
</evidence>
<dbReference type="AlphaFoldDB" id="X1SSH0"/>
<feature type="transmembrane region" description="Helical" evidence="10">
    <location>
        <begin position="67"/>
        <end position="88"/>
    </location>
</feature>
<dbReference type="EMBL" id="BARW01019488">
    <property type="protein sequence ID" value="GAI95888.1"/>
    <property type="molecule type" value="Genomic_DNA"/>
</dbReference>
<sequence length="184" mass="20539">MLSTASRWLAIPVAIFDIGKGALTVWIAQLLGLEAGYQAAVGIITIVGHNWPIFLRFQGGRGIFTSLGVITMLSPWMGLIILVTSYLFAPFRQVALGVFIDLACLPFLSWFFSQPLGIEERLPVTLGFIALALLAFSKRVIAPKTPLSQSVHPVELVFNRLLFDRDIRDRKAWIKWKSQEKPES</sequence>
<organism evidence="11">
    <name type="scientific">marine sediment metagenome</name>
    <dbReference type="NCBI Taxonomy" id="412755"/>
    <lineage>
        <taxon>unclassified sequences</taxon>
        <taxon>metagenomes</taxon>
        <taxon>ecological metagenomes</taxon>
    </lineage>
</organism>
<keyword evidence="9" id="KW-1208">Phospholipid metabolism</keyword>
<evidence type="ECO:0000256" key="1">
    <source>
        <dbReference type="ARBA" id="ARBA00022475"/>
    </source>
</evidence>
<dbReference type="PANTHER" id="PTHR30309:SF0">
    <property type="entry name" value="GLYCEROL-3-PHOSPHATE ACYLTRANSFERASE-RELATED"/>
    <property type="match status" value="1"/>
</dbReference>
<name>X1SSH0_9ZZZZ</name>
<dbReference type="PANTHER" id="PTHR30309">
    <property type="entry name" value="INNER MEMBRANE PROTEIN YGIH"/>
    <property type="match status" value="1"/>
</dbReference>
<feature type="transmembrane region" description="Helical" evidence="10">
    <location>
        <begin position="94"/>
        <end position="112"/>
    </location>
</feature>
<feature type="transmembrane region" description="Helical" evidence="10">
    <location>
        <begin position="35"/>
        <end position="55"/>
    </location>
</feature>
<dbReference type="SMART" id="SM01207">
    <property type="entry name" value="G3P_acyltransf"/>
    <property type="match status" value="1"/>
</dbReference>
<keyword evidence="1" id="KW-1003">Cell membrane</keyword>
<keyword evidence="3" id="KW-0808">Transferase</keyword>
<keyword evidence="7 10" id="KW-0472">Membrane</keyword>
<keyword evidence="8" id="KW-0594">Phospholipid biosynthesis</keyword>
<evidence type="ECO:0000256" key="2">
    <source>
        <dbReference type="ARBA" id="ARBA00022516"/>
    </source>
</evidence>
<keyword evidence="4 10" id="KW-0812">Transmembrane</keyword>
<evidence type="ECO:0000313" key="11">
    <source>
        <dbReference type="EMBL" id="GAI95888.1"/>
    </source>
</evidence>
<proteinExistence type="predicted"/>
<protein>
    <recommendedName>
        <fullName evidence="12">Glycerol-3-phosphate acyltransferase PlsY</fullName>
    </recommendedName>
</protein>
<dbReference type="Pfam" id="PF02660">
    <property type="entry name" value="G3P_acyltransf"/>
    <property type="match status" value="1"/>
</dbReference>
<evidence type="ECO:0000256" key="4">
    <source>
        <dbReference type="ARBA" id="ARBA00022692"/>
    </source>
</evidence>
<evidence type="ECO:0000256" key="10">
    <source>
        <dbReference type="SAM" id="Phobius"/>
    </source>
</evidence>
<dbReference type="GO" id="GO:0043772">
    <property type="term" value="F:acyl-phosphate glycerol-3-phosphate acyltransferase activity"/>
    <property type="evidence" value="ECO:0007669"/>
    <property type="project" value="InterPro"/>
</dbReference>
<dbReference type="GO" id="GO:0008654">
    <property type="term" value="P:phospholipid biosynthetic process"/>
    <property type="evidence" value="ECO:0007669"/>
    <property type="project" value="UniProtKB-KW"/>
</dbReference>
<evidence type="ECO:0000256" key="8">
    <source>
        <dbReference type="ARBA" id="ARBA00023209"/>
    </source>
</evidence>
<comment type="caution">
    <text evidence="11">The sequence shown here is derived from an EMBL/GenBank/DDBJ whole genome shotgun (WGS) entry which is preliminary data.</text>
</comment>
<evidence type="ECO:0008006" key="12">
    <source>
        <dbReference type="Google" id="ProtNLM"/>
    </source>
</evidence>
<keyword evidence="5 10" id="KW-1133">Transmembrane helix</keyword>
<evidence type="ECO:0000256" key="7">
    <source>
        <dbReference type="ARBA" id="ARBA00023136"/>
    </source>
</evidence>
<keyword evidence="2" id="KW-0444">Lipid biosynthesis</keyword>
<dbReference type="InterPro" id="IPR003811">
    <property type="entry name" value="G3P_acylTferase_PlsY"/>
</dbReference>
<dbReference type="GO" id="GO:0005886">
    <property type="term" value="C:plasma membrane"/>
    <property type="evidence" value="ECO:0007669"/>
    <property type="project" value="InterPro"/>
</dbReference>
<evidence type="ECO:0000256" key="5">
    <source>
        <dbReference type="ARBA" id="ARBA00022989"/>
    </source>
</evidence>
<evidence type="ECO:0000256" key="3">
    <source>
        <dbReference type="ARBA" id="ARBA00022679"/>
    </source>
</evidence>
<gene>
    <name evidence="11" type="ORF">S12H4_33116</name>
</gene>
<evidence type="ECO:0000256" key="9">
    <source>
        <dbReference type="ARBA" id="ARBA00023264"/>
    </source>
</evidence>